<sequence length="52" mass="5779">MTATIGSTPLHDFGGRVDQVVDRAIEEERIVGAMILVARRKGIPGSWIRDWT</sequence>
<dbReference type="EMBL" id="FMXM01000028">
    <property type="protein sequence ID" value="SDA97983.1"/>
    <property type="molecule type" value="Genomic_DNA"/>
</dbReference>
<dbReference type="Proteomes" id="UP000198588">
    <property type="component" value="Unassembled WGS sequence"/>
</dbReference>
<reference evidence="1 2" key="1">
    <citation type="submission" date="2016-10" db="EMBL/GenBank/DDBJ databases">
        <authorList>
            <person name="de Groot N.N."/>
        </authorList>
    </citation>
    <scope>NUCLEOTIDE SEQUENCE [LARGE SCALE GENOMIC DNA]</scope>
    <source>
        <strain evidence="1 2">CGMCC 1.12097</strain>
    </source>
</reference>
<protein>
    <submittedName>
        <fullName evidence="1">Uncharacterized protein</fullName>
    </submittedName>
</protein>
<dbReference type="RefSeq" id="WP_167365311.1">
    <property type="nucleotide sequence ID" value="NZ_FMXM01000028.1"/>
</dbReference>
<evidence type="ECO:0000313" key="1">
    <source>
        <dbReference type="EMBL" id="SDA97983.1"/>
    </source>
</evidence>
<name>A0A1G5ZUN6_9HYPH</name>
<accession>A0A1G5ZUN6</accession>
<proteinExistence type="predicted"/>
<dbReference type="AlphaFoldDB" id="A0A1G5ZUN6"/>
<organism evidence="1 2">
    <name type="scientific">Mesorhizobium qingshengii</name>
    <dbReference type="NCBI Taxonomy" id="1165689"/>
    <lineage>
        <taxon>Bacteria</taxon>
        <taxon>Pseudomonadati</taxon>
        <taxon>Pseudomonadota</taxon>
        <taxon>Alphaproteobacteria</taxon>
        <taxon>Hyphomicrobiales</taxon>
        <taxon>Phyllobacteriaceae</taxon>
        <taxon>Mesorhizobium</taxon>
    </lineage>
</organism>
<dbReference type="STRING" id="1165689.SAMN02927914_06041"/>
<gene>
    <name evidence="1" type="ORF">SAMN02927914_06041</name>
</gene>
<evidence type="ECO:0000313" key="2">
    <source>
        <dbReference type="Proteomes" id="UP000198588"/>
    </source>
</evidence>